<reference evidence="11" key="1">
    <citation type="submission" date="2025-08" db="UniProtKB">
        <authorList>
            <consortium name="RefSeq"/>
        </authorList>
    </citation>
    <scope>IDENTIFICATION</scope>
    <source>
        <tissue evidence="11">Lung</tissue>
    </source>
</reference>
<evidence type="ECO:0000256" key="2">
    <source>
        <dbReference type="ARBA" id="ARBA00004584"/>
    </source>
</evidence>
<name>A0A6J3CRR2_AYTFU</name>
<evidence type="ECO:0000256" key="1">
    <source>
        <dbReference type="ARBA" id="ARBA00004123"/>
    </source>
</evidence>
<dbReference type="PANTHER" id="PTHR14582">
    <property type="entry name" value="INNER KINETOCHORE SUBUNIT MAL2"/>
    <property type="match status" value="1"/>
</dbReference>
<dbReference type="GO" id="GO:0005634">
    <property type="term" value="C:nucleus"/>
    <property type="evidence" value="ECO:0007669"/>
    <property type="project" value="UniProtKB-SubCell"/>
</dbReference>
<proteinExistence type="inferred from homology"/>
<dbReference type="Pfam" id="PF09496">
    <property type="entry name" value="CENP-O"/>
    <property type="match status" value="1"/>
</dbReference>
<feature type="compositionally biased region" description="Basic and acidic residues" evidence="9">
    <location>
        <begin position="11"/>
        <end position="22"/>
    </location>
</feature>
<dbReference type="InParanoid" id="A0A6J3CRR2"/>
<dbReference type="AlphaFoldDB" id="A0A6J3CRR2"/>
<keyword evidence="6" id="KW-0539">Nucleus</keyword>
<evidence type="ECO:0000313" key="11">
    <source>
        <dbReference type="RefSeq" id="XP_032041030.1"/>
    </source>
</evidence>
<feature type="region of interest" description="Disordered" evidence="9">
    <location>
        <begin position="1"/>
        <end position="26"/>
    </location>
</feature>
<dbReference type="CDD" id="cd23836">
    <property type="entry name" value="DRWD-C_CENP-O"/>
    <property type="match status" value="1"/>
</dbReference>
<dbReference type="PANTHER" id="PTHR14582:SF1">
    <property type="entry name" value="CENTROMERE PROTEIN O"/>
    <property type="match status" value="1"/>
</dbReference>
<gene>
    <name evidence="11" type="primary">CENPO</name>
</gene>
<dbReference type="CTD" id="79172"/>
<comment type="similarity">
    <text evidence="3">Belongs to the CENP-O/MCM21 family.</text>
</comment>
<keyword evidence="10" id="KW-1185">Reference proteome</keyword>
<protein>
    <recommendedName>
        <fullName evidence="4">Centromere protein O</fullName>
    </recommendedName>
</protein>
<comment type="subcellular location">
    <subcellularLocation>
        <location evidence="2">Chromosome</location>
        <location evidence="2">Centromere</location>
    </subcellularLocation>
    <subcellularLocation>
        <location evidence="1">Nucleus</location>
    </subcellularLocation>
</comment>
<evidence type="ECO:0000256" key="7">
    <source>
        <dbReference type="ARBA" id="ARBA00023328"/>
    </source>
</evidence>
<evidence type="ECO:0000256" key="9">
    <source>
        <dbReference type="SAM" id="MobiDB-lite"/>
    </source>
</evidence>
<dbReference type="KEGG" id="aful:116487907"/>
<sequence length="311" mass="35294">MTSAFPLLPKSWREMEKGKSNSEDGVLAHLERLEAQARESALKQEEKEQQEQKLAGLKARVQELRARRDELRAKLELQQKGLLEKEGVETDKEQPSARAVLEWKIRSMKDLLQLFYLTGISGKLTKRGVCFCISTAYEGTYLHSYYLDVLTKPEVQIQRHSVPTFIPLEQLARKHLQTDIRRFLAVLSDHLNAYAGRRYQVDQLQERFSDRLEGTLQRNSLCNLLVFHYNVSGHSGSFLFSAKLLYSDPCCSLPTEAIVSCTPNAPAELAEMAAAHSETFRRLALHKAFDSFSKAEETQDQALISPPGSPQ</sequence>
<keyword evidence="5" id="KW-0158">Chromosome</keyword>
<dbReference type="InterPro" id="IPR018464">
    <property type="entry name" value="CENP-O"/>
</dbReference>
<keyword evidence="8" id="KW-0175">Coiled coil</keyword>
<organism evidence="10 11">
    <name type="scientific">Aythya fuligula</name>
    <name type="common">Tufted duck</name>
    <name type="synonym">Anas fuligula</name>
    <dbReference type="NCBI Taxonomy" id="219594"/>
    <lineage>
        <taxon>Eukaryota</taxon>
        <taxon>Metazoa</taxon>
        <taxon>Chordata</taxon>
        <taxon>Craniata</taxon>
        <taxon>Vertebrata</taxon>
        <taxon>Euteleostomi</taxon>
        <taxon>Archelosauria</taxon>
        <taxon>Archosauria</taxon>
        <taxon>Dinosauria</taxon>
        <taxon>Saurischia</taxon>
        <taxon>Theropoda</taxon>
        <taxon>Coelurosauria</taxon>
        <taxon>Aves</taxon>
        <taxon>Neognathae</taxon>
        <taxon>Galloanserae</taxon>
        <taxon>Anseriformes</taxon>
        <taxon>Anatidae</taxon>
        <taxon>Aythyinae</taxon>
        <taxon>Aythya</taxon>
    </lineage>
</organism>
<dbReference type="FunCoup" id="A0A6J3CRR2">
    <property type="interactions" value="354"/>
</dbReference>
<keyword evidence="7" id="KW-0137">Centromere</keyword>
<evidence type="ECO:0000256" key="5">
    <source>
        <dbReference type="ARBA" id="ARBA00022454"/>
    </source>
</evidence>
<accession>A0A6J3CRR2</accession>
<dbReference type="Proteomes" id="UP000504639">
    <property type="component" value="Chromosome 3"/>
</dbReference>
<evidence type="ECO:0000256" key="4">
    <source>
        <dbReference type="ARBA" id="ARBA00016395"/>
    </source>
</evidence>
<feature type="coiled-coil region" evidence="8">
    <location>
        <begin position="27"/>
        <end position="81"/>
    </location>
</feature>
<dbReference type="RefSeq" id="XP_032041030.1">
    <property type="nucleotide sequence ID" value="XM_032185139.1"/>
</dbReference>
<evidence type="ECO:0000256" key="3">
    <source>
        <dbReference type="ARBA" id="ARBA00007321"/>
    </source>
</evidence>
<dbReference type="GeneID" id="116487907"/>
<evidence type="ECO:0000256" key="8">
    <source>
        <dbReference type="SAM" id="Coils"/>
    </source>
</evidence>
<evidence type="ECO:0000256" key="6">
    <source>
        <dbReference type="ARBA" id="ARBA00023242"/>
    </source>
</evidence>
<dbReference type="GO" id="GO:0031511">
    <property type="term" value="C:Mis6-Sim4 complex"/>
    <property type="evidence" value="ECO:0007669"/>
    <property type="project" value="TreeGrafter"/>
</dbReference>
<dbReference type="CDD" id="cd23835">
    <property type="entry name" value="DRWD-N_CENP-O"/>
    <property type="match status" value="1"/>
</dbReference>
<evidence type="ECO:0000313" key="10">
    <source>
        <dbReference type="Proteomes" id="UP000504639"/>
    </source>
</evidence>